<dbReference type="PANTHER" id="PTHR42713:SF3">
    <property type="entry name" value="TRANSCRIPTIONAL REGULATORY PROTEIN HPTR"/>
    <property type="match status" value="1"/>
</dbReference>
<dbReference type="PROSITE" id="PS00041">
    <property type="entry name" value="HTH_ARAC_FAMILY_1"/>
    <property type="match status" value="1"/>
</dbReference>
<evidence type="ECO:0000256" key="8">
    <source>
        <dbReference type="PROSITE-ProRule" id="PRU00169"/>
    </source>
</evidence>
<feature type="modified residue" description="4-aspartylphosphate" evidence="8">
    <location>
        <position position="55"/>
    </location>
</feature>
<evidence type="ECO:0000259" key="10">
    <source>
        <dbReference type="PROSITE" id="PS50110"/>
    </source>
</evidence>
<evidence type="ECO:0000256" key="2">
    <source>
        <dbReference type="ARBA" id="ARBA00022490"/>
    </source>
</evidence>
<dbReference type="InterPro" id="IPR018062">
    <property type="entry name" value="HTH_AraC-typ_CS"/>
</dbReference>
<dbReference type="SUPFAM" id="SSF52172">
    <property type="entry name" value="CheY-like"/>
    <property type="match status" value="1"/>
</dbReference>
<keyword evidence="4" id="KW-0902">Two-component regulatory system</keyword>
<keyword evidence="6" id="KW-0238">DNA-binding</keyword>
<dbReference type="InterPro" id="IPR018060">
    <property type="entry name" value="HTH_AraC"/>
</dbReference>
<dbReference type="InterPro" id="IPR020449">
    <property type="entry name" value="Tscrpt_reg_AraC-type_HTH"/>
</dbReference>
<evidence type="ECO:0000256" key="3">
    <source>
        <dbReference type="ARBA" id="ARBA00022553"/>
    </source>
</evidence>
<dbReference type="CDD" id="cd17536">
    <property type="entry name" value="REC_YesN-like"/>
    <property type="match status" value="1"/>
</dbReference>
<dbReference type="InterPro" id="IPR011006">
    <property type="entry name" value="CheY-like_superfamily"/>
</dbReference>
<keyword evidence="7" id="KW-0804">Transcription</keyword>
<dbReference type="PANTHER" id="PTHR42713">
    <property type="entry name" value="HISTIDINE KINASE-RELATED"/>
    <property type="match status" value="1"/>
</dbReference>
<evidence type="ECO:0000313" key="12">
    <source>
        <dbReference type="Proteomes" id="UP001233836"/>
    </source>
</evidence>
<evidence type="ECO:0000259" key="9">
    <source>
        <dbReference type="PROSITE" id="PS01124"/>
    </source>
</evidence>
<evidence type="ECO:0000256" key="6">
    <source>
        <dbReference type="ARBA" id="ARBA00023125"/>
    </source>
</evidence>
<evidence type="ECO:0000256" key="5">
    <source>
        <dbReference type="ARBA" id="ARBA00023015"/>
    </source>
</evidence>
<dbReference type="InterPro" id="IPR009057">
    <property type="entry name" value="Homeodomain-like_sf"/>
</dbReference>
<dbReference type="SUPFAM" id="SSF46689">
    <property type="entry name" value="Homeodomain-like"/>
    <property type="match status" value="2"/>
</dbReference>
<gene>
    <name evidence="11" type="ORF">J2T19_000803</name>
</gene>
<dbReference type="PRINTS" id="PR00032">
    <property type="entry name" value="HTHARAC"/>
</dbReference>
<dbReference type="SMART" id="SM00448">
    <property type="entry name" value="REC"/>
    <property type="match status" value="1"/>
</dbReference>
<dbReference type="Pfam" id="PF12833">
    <property type="entry name" value="HTH_18"/>
    <property type="match status" value="1"/>
</dbReference>
<evidence type="ECO:0000256" key="7">
    <source>
        <dbReference type="ARBA" id="ARBA00023163"/>
    </source>
</evidence>
<comment type="subcellular location">
    <subcellularLocation>
        <location evidence="1">Cytoplasm</location>
    </subcellularLocation>
</comment>
<comment type="caution">
    <text evidence="11">The sequence shown here is derived from an EMBL/GenBank/DDBJ whole genome shotgun (WGS) entry which is preliminary data.</text>
</comment>
<evidence type="ECO:0000256" key="1">
    <source>
        <dbReference type="ARBA" id="ARBA00004496"/>
    </source>
</evidence>
<sequence length="540" mass="62824">MYKLMIVDDELLMRVGIRSMLNWEEFGFHVVGEAGNGKEALELALEVSPDLIITDIKMPVMDGLKLIQEASCVLKTCKYVILSNFDEFHYVKEALKLGAADYLIKSEITESSLSELLTTVTLKLQSEQISPANVPSVTIDYSKSLRHLKDSFFQDIVSGFINEKEIMVRAEELQFRIRSDQLVIIKFFVNYYEKAKKKYIEKGEKLLRFSLLNIMEEIIPSKWEKEIFVESSSEYWVVVNVLPETSSIHDDLNKLCTKLLSSIKDFMNLSLTAAVSTIVSDFRYIRKACEQAEFALHHGFFTGSNQVLHYNDVLQAPPRQEVHEMLNPEQERNFLKLWVSKDYNSAKDFLQTIRSDLEAQRANESSVRKQYILLMETIQSHLSRGTERGKRNSTEKSPYEIVLKGESWEDIHQDMLDYIAYYFKANSQDMQEHTHADVAIEMINKYYAEDISLQGVANQINVNPSYLSRLFKQEKGENFITYLTRVRMEHAKNYLLSKELRVYEIAEKVGYHNYTYFSKIFKRSVGHTPEEYRDLQQESL</sequence>
<keyword evidence="2" id="KW-0963">Cytoplasm</keyword>
<dbReference type="EMBL" id="JAUSTI010000002">
    <property type="protein sequence ID" value="MDQ0169363.1"/>
    <property type="molecule type" value="Genomic_DNA"/>
</dbReference>
<feature type="domain" description="HTH araC/xylS-type" evidence="9">
    <location>
        <begin position="437"/>
        <end position="535"/>
    </location>
</feature>
<name>A0ABT9W7Z0_9BACL</name>
<organism evidence="11 12">
    <name type="scientific">Paenibacillus tundrae</name>
    <dbReference type="NCBI Taxonomy" id="528187"/>
    <lineage>
        <taxon>Bacteria</taxon>
        <taxon>Bacillati</taxon>
        <taxon>Bacillota</taxon>
        <taxon>Bacilli</taxon>
        <taxon>Bacillales</taxon>
        <taxon>Paenibacillaceae</taxon>
        <taxon>Paenibacillus</taxon>
    </lineage>
</organism>
<keyword evidence="3 8" id="KW-0597">Phosphoprotein</keyword>
<keyword evidence="12" id="KW-1185">Reference proteome</keyword>
<dbReference type="RefSeq" id="WP_307213383.1">
    <property type="nucleotide sequence ID" value="NZ_JAUSTI010000002.1"/>
</dbReference>
<dbReference type="Gene3D" id="1.10.10.60">
    <property type="entry name" value="Homeodomain-like"/>
    <property type="match status" value="2"/>
</dbReference>
<evidence type="ECO:0000313" key="11">
    <source>
        <dbReference type="EMBL" id="MDQ0169363.1"/>
    </source>
</evidence>
<dbReference type="PROSITE" id="PS01124">
    <property type="entry name" value="HTH_ARAC_FAMILY_2"/>
    <property type="match status" value="1"/>
</dbReference>
<dbReference type="Proteomes" id="UP001233836">
    <property type="component" value="Unassembled WGS sequence"/>
</dbReference>
<keyword evidence="5" id="KW-0805">Transcription regulation</keyword>
<reference evidence="11 12" key="1">
    <citation type="submission" date="2023-07" db="EMBL/GenBank/DDBJ databases">
        <title>Sorghum-associated microbial communities from plants grown in Nebraska, USA.</title>
        <authorList>
            <person name="Schachtman D."/>
        </authorList>
    </citation>
    <scope>NUCLEOTIDE SEQUENCE [LARGE SCALE GENOMIC DNA]</scope>
    <source>
        <strain evidence="11 12">DS1314</strain>
    </source>
</reference>
<dbReference type="PROSITE" id="PS50110">
    <property type="entry name" value="RESPONSE_REGULATORY"/>
    <property type="match status" value="1"/>
</dbReference>
<dbReference type="SMART" id="SM00342">
    <property type="entry name" value="HTH_ARAC"/>
    <property type="match status" value="1"/>
</dbReference>
<protein>
    <submittedName>
        <fullName evidence="11">Two-component system response regulator YesN</fullName>
    </submittedName>
</protein>
<proteinExistence type="predicted"/>
<dbReference type="Pfam" id="PF00072">
    <property type="entry name" value="Response_reg"/>
    <property type="match status" value="1"/>
</dbReference>
<accession>A0ABT9W7Z0</accession>
<dbReference type="Gene3D" id="3.40.50.2300">
    <property type="match status" value="1"/>
</dbReference>
<dbReference type="InterPro" id="IPR001789">
    <property type="entry name" value="Sig_transdc_resp-reg_receiver"/>
</dbReference>
<evidence type="ECO:0000256" key="4">
    <source>
        <dbReference type="ARBA" id="ARBA00023012"/>
    </source>
</evidence>
<dbReference type="InterPro" id="IPR051552">
    <property type="entry name" value="HptR"/>
</dbReference>
<feature type="domain" description="Response regulatory" evidence="10">
    <location>
        <begin position="3"/>
        <end position="120"/>
    </location>
</feature>